<comment type="pathway">
    <text evidence="1">Amino-acid biosynthesis; L-asparagine biosynthesis; L-asparagine from L-aspartate (L-Gln route): step 1/1.</text>
</comment>
<evidence type="ECO:0000256" key="2">
    <source>
        <dbReference type="ARBA" id="ARBA00005752"/>
    </source>
</evidence>
<evidence type="ECO:0000256" key="3">
    <source>
        <dbReference type="ARBA" id="ARBA00012737"/>
    </source>
</evidence>
<dbReference type="EC" id="6.3.5.4" evidence="3"/>
<reference evidence="9 10" key="1">
    <citation type="submission" date="2015-11" db="EMBL/GenBank/DDBJ databases">
        <authorList>
            <person name="Lin W."/>
        </authorList>
    </citation>
    <scope>NUCLEOTIDE SEQUENCE [LARGE SCALE GENOMIC DNA]</scope>
    <source>
        <strain evidence="9 10">HCH-1</strain>
    </source>
</reference>
<evidence type="ECO:0000313" key="9">
    <source>
        <dbReference type="EMBL" id="KWT91564.1"/>
    </source>
</evidence>
<dbReference type="EMBL" id="LNQR01000031">
    <property type="protein sequence ID" value="KWT91564.1"/>
    <property type="molecule type" value="Genomic_DNA"/>
</dbReference>
<dbReference type="NCBIfam" id="TIGR01536">
    <property type="entry name" value="asn_synth_AEB"/>
    <property type="match status" value="1"/>
</dbReference>
<gene>
    <name evidence="9" type="ORF">ASN18_0845</name>
</gene>
<proteinExistence type="inferred from homology"/>
<comment type="catalytic activity">
    <reaction evidence="7">
        <text>L-aspartate + L-glutamine + ATP + H2O = L-asparagine + L-glutamate + AMP + diphosphate + H(+)</text>
        <dbReference type="Rhea" id="RHEA:12228"/>
        <dbReference type="ChEBI" id="CHEBI:15377"/>
        <dbReference type="ChEBI" id="CHEBI:15378"/>
        <dbReference type="ChEBI" id="CHEBI:29985"/>
        <dbReference type="ChEBI" id="CHEBI:29991"/>
        <dbReference type="ChEBI" id="CHEBI:30616"/>
        <dbReference type="ChEBI" id="CHEBI:33019"/>
        <dbReference type="ChEBI" id="CHEBI:58048"/>
        <dbReference type="ChEBI" id="CHEBI:58359"/>
        <dbReference type="ChEBI" id="CHEBI:456215"/>
        <dbReference type="EC" id="6.3.5.4"/>
    </reaction>
</comment>
<evidence type="ECO:0000256" key="1">
    <source>
        <dbReference type="ARBA" id="ARBA00005187"/>
    </source>
</evidence>
<evidence type="ECO:0000256" key="5">
    <source>
        <dbReference type="ARBA" id="ARBA00022840"/>
    </source>
</evidence>
<dbReference type="Pfam" id="PF00733">
    <property type="entry name" value="Asn_synthase"/>
    <property type="match status" value="1"/>
</dbReference>
<dbReference type="PROSITE" id="PS51278">
    <property type="entry name" value="GATASE_TYPE_2"/>
    <property type="match status" value="1"/>
</dbReference>
<comment type="similarity">
    <text evidence="2">Belongs to the asparagine synthetase family.</text>
</comment>
<dbReference type="CDD" id="cd00712">
    <property type="entry name" value="AsnB"/>
    <property type="match status" value="1"/>
</dbReference>
<dbReference type="InterPro" id="IPR017932">
    <property type="entry name" value="GATase_2_dom"/>
</dbReference>
<keyword evidence="6" id="KW-0315">Glutamine amidotransferase</keyword>
<dbReference type="SUPFAM" id="SSF52402">
    <property type="entry name" value="Adenine nucleotide alpha hydrolases-like"/>
    <property type="match status" value="1"/>
</dbReference>
<comment type="caution">
    <text evidence="9">The sequence shown here is derived from an EMBL/GenBank/DDBJ whole genome shotgun (WGS) entry which is preliminary data.</text>
</comment>
<keyword evidence="10" id="KW-1185">Reference proteome</keyword>
<sequence length="640" mass="73695">MCGLAGILNLNGQLVSPEVLRGMTDSIAHRGPDGEGLYLDKFIGLGHRRLAIIDLSAAGHQPMTTADKRYAIVYNGEVYNFLSIRKELESLGYSFHSKTDSEVVLNAYVHWGQDCVKHFNGMFAFAVWDKNRQDLFLARDRYGIKPLYYKFSGSTFIFASEQKAILVHPSVGREIDLEALLEYFTFQNIFTDKTLLKGITMFPPGCYANLPVGCDSNRLKIVRYWDYDFAEPETADDENAYIEELDRLFCQAVSRQLVSDVDIGSYLSGGVDSGSITAIAARHLPYIKTFTCGFDLRSASGIELNFDERRSAEYLSYIYKTEHYEMVLKSGDMERILPLFTWHLEEPRVGQSYPNFYISGLASKFVKVVLSGVGGDELFGGYPWRYYRAADNSTFEHYIDNHYAFWQRLIPNKLIKEVFRPIWNEVKHVWTRDIFRNVFYKRAEELTRPEDYINHSLYLEAKTFLHGLLVVEDKLSMGHSLETRVPFLDNDLVDFAMKIPVSMKLKNLNEVVKIDENEPAPKNEKYFLKTRDGKLILRKVMEKYIPKEMAGAIKQGFSAPDASWFKGESIDYVKRMLFNDKASIYNYFDRNTIKGLITEHLEGKKNRRLLIWSLLNFENWCKIFLNGDVAGLINCNEAAR</sequence>
<dbReference type="PANTHER" id="PTHR43284:SF1">
    <property type="entry name" value="ASPARAGINE SYNTHETASE"/>
    <property type="match status" value="1"/>
</dbReference>
<dbReference type="CDD" id="cd01991">
    <property type="entry name" value="Asn_synthase_B_C"/>
    <property type="match status" value="1"/>
</dbReference>
<keyword evidence="5" id="KW-0067">ATP-binding</keyword>
<evidence type="ECO:0000256" key="6">
    <source>
        <dbReference type="ARBA" id="ARBA00022962"/>
    </source>
</evidence>
<feature type="domain" description="Glutamine amidotransferase type-2" evidence="8">
    <location>
        <begin position="2"/>
        <end position="213"/>
    </location>
</feature>
<protein>
    <recommendedName>
        <fullName evidence="3">asparagine synthase (glutamine-hydrolyzing)</fullName>
        <ecNumber evidence="3">6.3.5.4</ecNumber>
    </recommendedName>
</protein>
<dbReference type="GO" id="GO:0004066">
    <property type="term" value="F:asparagine synthase (glutamine-hydrolyzing) activity"/>
    <property type="evidence" value="ECO:0007669"/>
    <property type="project" value="UniProtKB-EC"/>
</dbReference>
<dbReference type="SUPFAM" id="SSF56235">
    <property type="entry name" value="N-terminal nucleophile aminohydrolases (Ntn hydrolases)"/>
    <property type="match status" value="1"/>
</dbReference>
<evidence type="ECO:0000256" key="4">
    <source>
        <dbReference type="ARBA" id="ARBA00022741"/>
    </source>
</evidence>
<dbReference type="InterPro" id="IPR001962">
    <property type="entry name" value="Asn_synthase"/>
</dbReference>
<dbReference type="Gene3D" id="3.40.50.620">
    <property type="entry name" value="HUPs"/>
    <property type="match status" value="1"/>
</dbReference>
<dbReference type="Gene3D" id="3.60.20.10">
    <property type="entry name" value="Glutamine Phosphoribosylpyrophosphate, subunit 1, domain 1"/>
    <property type="match status" value="1"/>
</dbReference>
<keyword evidence="4" id="KW-0547">Nucleotide-binding</keyword>
<evidence type="ECO:0000259" key="8">
    <source>
        <dbReference type="PROSITE" id="PS51278"/>
    </source>
</evidence>
<dbReference type="InterPro" id="IPR051786">
    <property type="entry name" value="ASN_synthetase/amidase"/>
</dbReference>
<evidence type="ECO:0000256" key="7">
    <source>
        <dbReference type="ARBA" id="ARBA00048741"/>
    </source>
</evidence>
<dbReference type="InterPro" id="IPR033738">
    <property type="entry name" value="AsnB_N"/>
</dbReference>
<dbReference type="RefSeq" id="WP_085051367.1">
    <property type="nucleotide sequence ID" value="NZ_LNQR01000031.1"/>
</dbReference>
<keyword evidence="9" id="KW-0436">Ligase</keyword>
<dbReference type="InterPro" id="IPR006426">
    <property type="entry name" value="Asn_synth_AEB"/>
</dbReference>
<dbReference type="PANTHER" id="PTHR43284">
    <property type="entry name" value="ASPARAGINE SYNTHETASE (GLUTAMINE-HYDROLYZING)"/>
    <property type="match status" value="1"/>
</dbReference>
<dbReference type="PIRSF" id="PIRSF001589">
    <property type="entry name" value="Asn_synthetase_glu-h"/>
    <property type="match status" value="1"/>
</dbReference>
<accession>A0ABR5SLZ3</accession>
<dbReference type="Pfam" id="PF13537">
    <property type="entry name" value="GATase_7"/>
    <property type="match status" value="1"/>
</dbReference>
<dbReference type="InterPro" id="IPR014729">
    <property type="entry name" value="Rossmann-like_a/b/a_fold"/>
</dbReference>
<evidence type="ECO:0000313" key="10">
    <source>
        <dbReference type="Proteomes" id="UP000060487"/>
    </source>
</evidence>
<dbReference type="InterPro" id="IPR029055">
    <property type="entry name" value="Ntn_hydrolases_N"/>
</dbReference>
<organism evidence="9 10">
    <name type="scientific">Candidatus Magnetominusculus xianensis</name>
    <dbReference type="NCBI Taxonomy" id="1748249"/>
    <lineage>
        <taxon>Bacteria</taxon>
        <taxon>Pseudomonadati</taxon>
        <taxon>Nitrospirota</taxon>
        <taxon>Nitrospiria</taxon>
        <taxon>Nitrospirales</taxon>
        <taxon>Nitrospiraceae</taxon>
        <taxon>Candidatus Magnetominusculus</taxon>
    </lineage>
</organism>
<name>A0ABR5SLZ3_9BACT</name>
<dbReference type="Proteomes" id="UP000060487">
    <property type="component" value="Unassembled WGS sequence"/>
</dbReference>